<dbReference type="SUPFAM" id="SSF55347">
    <property type="entry name" value="Glyceraldehyde-3-phosphate dehydrogenase-like, C-terminal domain"/>
    <property type="match status" value="1"/>
</dbReference>
<dbReference type="GO" id="GO:0000166">
    <property type="term" value="F:nucleotide binding"/>
    <property type="evidence" value="ECO:0007669"/>
    <property type="project" value="InterPro"/>
</dbReference>
<dbReference type="Pfam" id="PF01408">
    <property type="entry name" value="GFO_IDH_MocA"/>
    <property type="match status" value="1"/>
</dbReference>
<dbReference type="InterPro" id="IPR000683">
    <property type="entry name" value="Gfo/Idh/MocA-like_OxRdtase_N"/>
</dbReference>
<dbReference type="Proteomes" id="UP000799428">
    <property type="component" value="Unassembled WGS sequence"/>
</dbReference>
<dbReference type="GO" id="GO:0016491">
    <property type="term" value="F:oxidoreductase activity"/>
    <property type="evidence" value="ECO:0007669"/>
    <property type="project" value="TreeGrafter"/>
</dbReference>
<dbReference type="Gene3D" id="3.40.50.720">
    <property type="entry name" value="NAD(P)-binding Rossmann-like Domain"/>
    <property type="match status" value="1"/>
</dbReference>
<dbReference type="Gene3D" id="3.30.360.10">
    <property type="entry name" value="Dihydrodipicolinate Reductase, domain 2"/>
    <property type="match status" value="1"/>
</dbReference>
<reference evidence="4" key="1">
    <citation type="journal article" date="2020" name="Stud. Mycol.">
        <title>101 Dothideomycetes genomes: a test case for predicting lifestyles and emergence of pathogens.</title>
        <authorList>
            <person name="Haridas S."/>
            <person name="Albert R."/>
            <person name="Binder M."/>
            <person name="Bloem J."/>
            <person name="Labutti K."/>
            <person name="Salamov A."/>
            <person name="Andreopoulos B."/>
            <person name="Baker S."/>
            <person name="Barry K."/>
            <person name="Bills G."/>
            <person name="Bluhm B."/>
            <person name="Cannon C."/>
            <person name="Castanera R."/>
            <person name="Culley D."/>
            <person name="Daum C."/>
            <person name="Ezra D."/>
            <person name="Gonzalez J."/>
            <person name="Henrissat B."/>
            <person name="Kuo A."/>
            <person name="Liang C."/>
            <person name="Lipzen A."/>
            <person name="Lutzoni F."/>
            <person name="Magnuson J."/>
            <person name="Mondo S."/>
            <person name="Nolan M."/>
            <person name="Ohm R."/>
            <person name="Pangilinan J."/>
            <person name="Park H.-J."/>
            <person name="Ramirez L."/>
            <person name="Alfaro M."/>
            <person name="Sun H."/>
            <person name="Tritt A."/>
            <person name="Yoshinaga Y."/>
            <person name="Zwiers L.-H."/>
            <person name="Turgeon B."/>
            <person name="Goodwin S."/>
            <person name="Spatafora J."/>
            <person name="Crous P."/>
            <person name="Grigoriev I."/>
        </authorList>
    </citation>
    <scope>NUCLEOTIDE SEQUENCE</scope>
    <source>
        <strain evidence="4">CBS 279.74</strain>
    </source>
</reference>
<dbReference type="SUPFAM" id="SSF51735">
    <property type="entry name" value="NAD(P)-binding Rossmann-fold domains"/>
    <property type="match status" value="1"/>
</dbReference>
<feature type="domain" description="GFO/IDH/MocA-like oxidoreductase" evidence="3">
    <location>
        <begin position="137"/>
        <end position="256"/>
    </location>
</feature>
<dbReference type="EMBL" id="MU005791">
    <property type="protein sequence ID" value="KAF2702877.1"/>
    <property type="molecule type" value="Genomic_DNA"/>
</dbReference>
<evidence type="ECO:0000259" key="3">
    <source>
        <dbReference type="Pfam" id="PF22725"/>
    </source>
</evidence>
<dbReference type="InterPro" id="IPR055170">
    <property type="entry name" value="GFO_IDH_MocA-like_dom"/>
</dbReference>
<name>A0A6G1JRT7_9PLEO</name>
<evidence type="ECO:0000313" key="5">
    <source>
        <dbReference type="Proteomes" id="UP000799428"/>
    </source>
</evidence>
<protein>
    <submittedName>
        <fullName evidence="4">NAD(P)-binding protein</fullName>
    </submittedName>
</protein>
<feature type="domain" description="Gfo/Idh/MocA-like oxidoreductase N-terminal" evidence="2">
    <location>
        <begin position="13"/>
        <end position="123"/>
    </location>
</feature>
<evidence type="ECO:0000256" key="1">
    <source>
        <dbReference type="ARBA" id="ARBA00010928"/>
    </source>
</evidence>
<dbReference type="Pfam" id="PF22725">
    <property type="entry name" value="GFO_IDH_MocA_C3"/>
    <property type="match status" value="1"/>
</dbReference>
<sequence>MAPKKLQISAASLGRIGHRHALNFLNQTPRAKLVDAFSPNPVKLQWAKQHLELFSVTLYDNYNEMFKQKGLDAVVISTATSVHAEEAIKAIEKNLHVLCKKRLSTDIAVCRDLVKAAKQRPHLKVMCGFSRCFDDSYRDAYDKVDQGLIRRPTILRSQTCDKHDPSGFFVAYAAWSGGVFVDMSVHDIDLTLWFFGDDIIPKFISVYGVVAVQPGLKQYTDYDNAVGIVEFHGGRIAHYYCSRMMAHGQEDVTEIISAWLQEALVTGKQITFNETGKRIEKAIL</sequence>
<dbReference type="AlphaFoldDB" id="A0A6G1JRT7"/>
<evidence type="ECO:0000259" key="2">
    <source>
        <dbReference type="Pfam" id="PF01408"/>
    </source>
</evidence>
<evidence type="ECO:0000313" key="4">
    <source>
        <dbReference type="EMBL" id="KAF2702877.1"/>
    </source>
</evidence>
<accession>A0A6G1JRT7</accession>
<gene>
    <name evidence="4" type="ORF">K504DRAFT_539280</name>
</gene>
<organism evidence="4 5">
    <name type="scientific">Pleomassaria siparia CBS 279.74</name>
    <dbReference type="NCBI Taxonomy" id="1314801"/>
    <lineage>
        <taxon>Eukaryota</taxon>
        <taxon>Fungi</taxon>
        <taxon>Dikarya</taxon>
        <taxon>Ascomycota</taxon>
        <taxon>Pezizomycotina</taxon>
        <taxon>Dothideomycetes</taxon>
        <taxon>Pleosporomycetidae</taxon>
        <taxon>Pleosporales</taxon>
        <taxon>Pleomassariaceae</taxon>
        <taxon>Pleomassaria</taxon>
    </lineage>
</organism>
<comment type="similarity">
    <text evidence="1">Belongs to the Gfo/Idh/MocA family.</text>
</comment>
<keyword evidence="5" id="KW-1185">Reference proteome</keyword>
<dbReference type="PANTHER" id="PTHR42840">
    <property type="entry name" value="NAD(P)-BINDING ROSSMANN-FOLD SUPERFAMILY PROTEIN-RELATED"/>
    <property type="match status" value="1"/>
</dbReference>
<proteinExistence type="inferred from homology"/>
<dbReference type="OrthoDB" id="446809at2759"/>
<dbReference type="GO" id="GO:0005737">
    <property type="term" value="C:cytoplasm"/>
    <property type="evidence" value="ECO:0007669"/>
    <property type="project" value="TreeGrafter"/>
</dbReference>
<dbReference type="GO" id="GO:0006740">
    <property type="term" value="P:NADPH regeneration"/>
    <property type="evidence" value="ECO:0007669"/>
    <property type="project" value="TreeGrafter"/>
</dbReference>
<dbReference type="PANTHER" id="PTHR42840:SF11">
    <property type="entry name" value="BINDING ROSSMANN FOLD OXIDOREDUCTASE, PUTATIVE (AFU_ORTHOLOGUE AFUA_6G09900)-RELATED"/>
    <property type="match status" value="1"/>
</dbReference>
<dbReference type="InterPro" id="IPR036291">
    <property type="entry name" value="NAD(P)-bd_dom_sf"/>
</dbReference>